<reference evidence="9 10" key="1">
    <citation type="submission" date="2018-08" db="EMBL/GenBank/DDBJ databases">
        <title>Draft genome sequence of Psychrilyobacter sp. strain SD5 isolated from Black Sea water.</title>
        <authorList>
            <person name="Yadav S."/>
            <person name="Villanueva L."/>
            <person name="Damste J.S.S."/>
        </authorList>
    </citation>
    <scope>NUCLEOTIDE SEQUENCE [LARGE SCALE GENOMIC DNA]</scope>
    <source>
        <strain evidence="9 10">SD5</strain>
    </source>
</reference>
<feature type="binding site" evidence="7">
    <location>
        <begin position="304"/>
        <end position="308"/>
    </location>
    <ligand>
        <name>FMN</name>
        <dbReference type="ChEBI" id="CHEBI:58210"/>
    </ligand>
</feature>
<evidence type="ECO:0000256" key="2">
    <source>
        <dbReference type="ARBA" id="ARBA00008014"/>
    </source>
</evidence>
<dbReference type="SUPFAM" id="SSF103263">
    <property type="entry name" value="Chorismate synthase, AroC"/>
    <property type="match status" value="1"/>
</dbReference>
<accession>A0ABX9KKE1</accession>
<dbReference type="GO" id="GO:0004107">
    <property type="term" value="F:chorismate synthase activity"/>
    <property type="evidence" value="ECO:0007669"/>
    <property type="project" value="UniProtKB-EC"/>
</dbReference>
<evidence type="ECO:0000313" key="9">
    <source>
        <dbReference type="EMBL" id="REI42954.1"/>
    </source>
</evidence>
<comment type="pathway">
    <text evidence="1 7 8">Metabolic intermediate biosynthesis; chorismate biosynthesis; chorismate from D-erythrose 4-phosphate and phosphoenolpyruvate: step 7/7.</text>
</comment>
<evidence type="ECO:0000256" key="7">
    <source>
        <dbReference type="HAMAP-Rule" id="MF_00300"/>
    </source>
</evidence>
<dbReference type="EC" id="4.2.3.5" evidence="3 7"/>
<dbReference type="PIRSF" id="PIRSF001456">
    <property type="entry name" value="Chorismate_synth"/>
    <property type="match status" value="1"/>
</dbReference>
<evidence type="ECO:0000256" key="3">
    <source>
        <dbReference type="ARBA" id="ARBA00013036"/>
    </source>
</evidence>
<comment type="similarity">
    <text evidence="2 7 8">Belongs to the chorismate synthase family.</text>
</comment>
<sequence>MGSTWGKNIKLSLFGESHGAGIGITIDGLPAGVELDLDLIKFEMQRRATGKNELTTARKEADTFEILSGYFNGYTTGAPLSILIRNRDQQSRDYSQIKNIARPAHADYTGYKRYDGYNDYRGGGHFSGRLTAPVVFAGAVAKQILKQKGIHIGTHIKSIKDLKDRDFCEKDLNMEVFKKLSEKQLPFLDETLESLSREKILQAKSRCDSLGGVIECSIIGMKPGIGNPFFNSIESQLAGLMYSIPAVKGVEFGAGFGITDLFGSEANDDIYMDGEQVKTITNNNGGVLGGITNGMPINFKVAIKPTPSISKAQKTINMKTNEETEFKIVGRHDPCIVPRALVVVEAMAAIGILDFLMVS</sequence>
<organism evidence="9 10">
    <name type="scientific">Psychrilyobacter piezotolerans</name>
    <dbReference type="NCBI Taxonomy" id="2293438"/>
    <lineage>
        <taxon>Bacteria</taxon>
        <taxon>Fusobacteriati</taxon>
        <taxon>Fusobacteriota</taxon>
        <taxon>Fusobacteriia</taxon>
        <taxon>Fusobacteriales</taxon>
        <taxon>Fusobacteriaceae</taxon>
        <taxon>Psychrilyobacter</taxon>
    </lineage>
</organism>
<comment type="subunit">
    <text evidence="7">Homotetramer.</text>
</comment>
<proteinExistence type="inferred from homology"/>
<keyword evidence="5 7" id="KW-0057">Aromatic amino acid biosynthesis</keyword>
<dbReference type="Gene3D" id="3.60.150.10">
    <property type="entry name" value="Chorismate synthase AroC"/>
    <property type="match status" value="1"/>
</dbReference>
<dbReference type="Pfam" id="PF01264">
    <property type="entry name" value="Chorismate_synt"/>
    <property type="match status" value="1"/>
</dbReference>
<keyword evidence="4 7" id="KW-0028">Amino-acid biosynthesis</keyword>
<comment type="caution">
    <text evidence="9">The sequence shown here is derived from an EMBL/GenBank/DDBJ whole genome shotgun (WGS) entry which is preliminary data.</text>
</comment>
<evidence type="ECO:0000256" key="1">
    <source>
        <dbReference type="ARBA" id="ARBA00005044"/>
    </source>
</evidence>
<evidence type="ECO:0000256" key="5">
    <source>
        <dbReference type="ARBA" id="ARBA00023141"/>
    </source>
</evidence>
<dbReference type="HAMAP" id="MF_00300">
    <property type="entry name" value="Chorismate_synth"/>
    <property type="match status" value="1"/>
</dbReference>
<comment type="cofactor">
    <cofactor evidence="7 8">
        <name>FMNH2</name>
        <dbReference type="ChEBI" id="CHEBI:57618"/>
    </cofactor>
    <text evidence="7 8">Reduced FMN (FMNH(2)).</text>
</comment>
<evidence type="ECO:0000313" key="10">
    <source>
        <dbReference type="Proteomes" id="UP000263486"/>
    </source>
</evidence>
<protein>
    <recommendedName>
        <fullName evidence="3 7">Chorismate synthase</fullName>
        <shortName evidence="7">CS</shortName>
        <ecNumber evidence="3 7">4.2.3.5</ecNumber>
    </recommendedName>
    <alternativeName>
        <fullName evidence="7">5-enolpyruvylshikimate-3-phosphate phospholyase</fullName>
    </alternativeName>
</protein>
<keyword evidence="7" id="KW-0274">FAD</keyword>
<dbReference type="Proteomes" id="UP000263486">
    <property type="component" value="Unassembled WGS sequence"/>
</dbReference>
<name>A0ABX9KKE1_9FUSO</name>
<dbReference type="PROSITE" id="PS00787">
    <property type="entry name" value="CHORISMATE_SYNTHASE_1"/>
    <property type="match status" value="1"/>
</dbReference>
<dbReference type="InterPro" id="IPR035904">
    <property type="entry name" value="Chorismate_synth_AroC_sf"/>
</dbReference>
<feature type="binding site" evidence="7">
    <location>
        <position position="289"/>
    </location>
    <ligand>
        <name>FMN</name>
        <dbReference type="ChEBI" id="CHEBI:58210"/>
    </ligand>
</feature>
<dbReference type="InterPro" id="IPR020541">
    <property type="entry name" value="Chorismate_synthase_CS"/>
</dbReference>
<dbReference type="PROSITE" id="PS00789">
    <property type="entry name" value="CHORISMATE_SYNTHASE_3"/>
    <property type="match status" value="1"/>
</dbReference>
<dbReference type="CDD" id="cd07304">
    <property type="entry name" value="Chorismate_synthase"/>
    <property type="match status" value="1"/>
</dbReference>
<feature type="binding site" evidence="7">
    <location>
        <begin position="125"/>
        <end position="127"/>
    </location>
    <ligand>
        <name>FMN</name>
        <dbReference type="ChEBI" id="CHEBI:58210"/>
    </ligand>
</feature>
<feature type="binding site" evidence="7">
    <location>
        <position position="47"/>
    </location>
    <ligand>
        <name>NADP(+)</name>
        <dbReference type="ChEBI" id="CHEBI:58349"/>
    </ligand>
</feature>
<gene>
    <name evidence="7" type="primary">aroC</name>
    <name evidence="9" type="ORF">DYH56_02065</name>
</gene>
<keyword evidence="7" id="KW-0521">NADP</keyword>
<dbReference type="RefSeq" id="WP_114641185.1">
    <property type="nucleotide sequence ID" value="NZ_JAACIO010000002.1"/>
</dbReference>
<keyword evidence="7" id="KW-0285">Flavoprotein</keyword>
<dbReference type="NCBIfam" id="TIGR00033">
    <property type="entry name" value="aroC"/>
    <property type="match status" value="1"/>
</dbReference>
<dbReference type="PROSITE" id="PS00788">
    <property type="entry name" value="CHORISMATE_SYNTHASE_2"/>
    <property type="match status" value="1"/>
</dbReference>
<dbReference type="NCBIfam" id="NF003793">
    <property type="entry name" value="PRK05382.1"/>
    <property type="match status" value="1"/>
</dbReference>
<keyword evidence="10" id="KW-1185">Reference proteome</keyword>
<feature type="binding site" evidence="7">
    <location>
        <position position="331"/>
    </location>
    <ligand>
        <name>FMN</name>
        <dbReference type="ChEBI" id="CHEBI:58210"/>
    </ligand>
</feature>
<dbReference type="InterPro" id="IPR000453">
    <property type="entry name" value="Chorismate_synth"/>
</dbReference>
<comment type="catalytic activity">
    <reaction evidence="7 8">
        <text>5-O-(1-carboxyvinyl)-3-phosphoshikimate = chorismate + phosphate</text>
        <dbReference type="Rhea" id="RHEA:21020"/>
        <dbReference type="ChEBI" id="CHEBI:29748"/>
        <dbReference type="ChEBI" id="CHEBI:43474"/>
        <dbReference type="ChEBI" id="CHEBI:57701"/>
        <dbReference type="EC" id="4.2.3.5"/>
    </reaction>
</comment>
<dbReference type="PANTHER" id="PTHR21085:SF0">
    <property type="entry name" value="CHORISMATE SYNTHASE"/>
    <property type="match status" value="1"/>
</dbReference>
<comment type="function">
    <text evidence="7">Catalyzes the anti-1,4-elimination of the C-3 phosphate and the C-6 proR hydrogen from 5-enolpyruvylshikimate-3-phosphate (EPSP) to yield chorismate, which is the branch point compound that serves as the starting substrate for the three terminal pathways of aromatic amino acid biosynthesis. This reaction introduces a second double bond into the aromatic ring system.</text>
</comment>
<keyword evidence="6 7" id="KW-0456">Lyase</keyword>
<evidence type="ECO:0000256" key="4">
    <source>
        <dbReference type="ARBA" id="ARBA00022605"/>
    </source>
</evidence>
<evidence type="ECO:0000256" key="8">
    <source>
        <dbReference type="RuleBase" id="RU000605"/>
    </source>
</evidence>
<keyword evidence="7" id="KW-0288">FMN</keyword>
<evidence type="ECO:0000256" key="6">
    <source>
        <dbReference type="ARBA" id="ARBA00023239"/>
    </source>
</evidence>
<dbReference type="PANTHER" id="PTHR21085">
    <property type="entry name" value="CHORISMATE SYNTHASE"/>
    <property type="match status" value="1"/>
</dbReference>
<dbReference type="EMBL" id="QUAJ01000002">
    <property type="protein sequence ID" value="REI42954.1"/>
    <property type="molecule type" value="Genomic_DNA"/>
</dbReference>
<comment type="caution">
    <text evidence="7">Lacks conserved residue(s) required for the propagation of feature annotation.</text>
</comment>